<dbReference type="EMBL" id="CP113361">
    <property type="protein sequence ID" value="WAI02132.1"/>
    <property type="molecule type" value="Genomic_DNA"/>
</dbReference>
<evidence type="ECO:0000313" key="1">
    <source>
        <dbReference type="EMBL" id="WAI02132.1"/>
    </source>
</evidence>
<gene>
    <name evidence="1" type="ORF">OU421_04485</name>
</gene>
<keyword evidence="2" id="KW-1185">Reference proteome</keyword>
<name>A0A9X9S5K0_METOG</name>
<sequence>MNALKKQYIPQLLQFILKKHTPRSYEFYEIPYFYQIFCIRRNLNGDEEKKPDTGKTSGELLAHMLVKAKQGLHYNVSVLDWEEYHTVQKCETENEYDIWFFPVMDETGKRYGATNIFTDTSIRMRPS</sequence>
<dbReference type="GeneID" id="76834333"/>
<organism evidence="1 2">
    <name type="scientific">Methanogenium organophilum</name>
    <dbReference type="NCBI Taxonomy" id="2199"/>
    <lineage>
        <taxon>Archaea</taxon>
        <taxon>Methanobacteriati</taxon>
        <taxon>Methanobacteriota</taxon>
        <taxon>Stenosarchaea group</taxon>
        <taxon>Methanomicrobia</taxon>
        <taxon>Methanomicrobiales</taxon>
        <taxon>Methanomicrobiaceae</taxon>
        <taxon>Methanogenium</taxon>
    </lineage>
</organism>
<dbReference type="RefSeq" id="WP_268187410.1">
    <property type="nucleotide sequence ID" value="NZ_CP113361.1"/>
</dbReference>
<dbReference type="AlphaFoldDB" id="A0A9X9S5K0"/>
<reference evidence="1" key="1">
    <citation type="submission" date="2022-11" db="EMBL/GenBank/DDBJ databases">
        <title>Complete genome sequence of Methanogenium organophilum DSM 3596.</title>
        <authorList>
            <person name="Chen S.-C."/>
            <person name="Lai S.-J."/>
            <person name="You Y.-T."/>
        </authorList>
    </citation>
    <scope>NUCLEOTIDE SEQUENCE</scope>
    <source>
        <strain evidence="1">DSM 3596</strain>
    </source>
</reference>
<accession>A0A9X9S5K0</accession>
<dbReference type="Proteomes" id="UP001163096">
    <property type="component" value="Chromosome"/>
</dbReference>
<dbReference type="KEGG" id="mou:OU421_04485"/>
<protein>
    <submittedName>
        <fullName evidence="1">Uncharacterized protein</fullName>
    </submittedName>
</protein>
<proteinExistence type="predicted"/>
<evidence type="ECO:0000313" key="2">
    <source>
        <dbReference type="Proteomes" id="UP001163096"/>
    </source>
</evidence>